<protein>
    <recommendedName>
        <fullName evidence="1">VWFD domain-containing protein</fullName>
    </recommendedName>
</protein>
<dbReference type="InterPro" id="IPR051495">
    <property type="entry name" value="Epithelial_Barrier/Signaling"/>
</dbReference>
<dbReference type="Proteomes" id="UP000681967">
    <property type="component" value="Unassembled WGS sequence"/>
</dbReference>
<name>A0A8S2SR94_9BILA</name>
<dbReference type="EMBL" id="CAJOBH010023991">
    <property type="protein sequence ID" value="CAF4238934.1"/>
    <property type="molecule type" value="Genomic_DNA"/>
</dbReference>
<feature type="non-terminal residue" evidence="2">
    <location>
        <position position="1"/>
    </location>
</feature>
<dbReference type="InterPro" id="IPR001846">
    <property type="entry name" value="VWF_type-D"/>
</dbReference>
<gene>
    <name evidence="2" type="ORF">BYL167_LOCUS25086</name>
</gene>
<reference evidence="2" key="1">
    <citation type="submission" date="2021-02" db="EMBL/GenBank/DDBJ databases">
        <authorList>
            <person name="Nowell W R."/>
        </authorList>
    </citation>
    <scope>NUCLEOTIDE SEQUENCE</scope>
</reference>
<dbReference type="PANTHER" id="PTHR13802">
    <property type="entry name" value="MUCIN 4-RELATED"/>
    <property type="match status" value="1"/>
</dbReference>
<accession>A0A8S2SR94</accession>
<feature type="non-terminal residue" evidence="2">
    <location>
        <position position="99"/>
    </location>
</feature>
<comment type="caution">
    <text evidence="2">The sequence shown here is derived from an EMBL/GenBank/DDBJ whole genome shotgun (WGS) entry which is preliminary data.</text>
</comment>
<evidence type="ECO:0000313" key="2">
    <source>
        <dbReference type="EMBL" id="CAF4238934.1"/>
    </source>
</evidence>
<proteinExistence type="predicted"/>
<dbReference type="AlphaFoldDB" id="A0A8S2SR94"/>
<evidence type="ECO:0000313" key="3">
    <source>
        <dbReference type="Proteomes" id="UP000681967"/>
    </source>
</evidence>
<dbReference type="PROSITE" id="PS51233">
    <property type="entry name" value="VWFD"/>
    <property type="match status" value="1"/>
</dbReference>
<organism evidence="2 3">
    <name type="scientific">Rotaria magnacalcarata</name>
    <dbReference type="NCBI Taxonomy" id="392030"/>
    <lineage>
        <taxon>Eukaryota</taxon>
        <taxon>Metazoa</taxon>
        <taxon>Spiralia</taxon>
        <taxon>Gnathifera</taxon>
        <taxon>Rotifera</taxon>
        <taxon>Eurotatoria</taxon>
        <taxon>Bdelloidea</taxon>
        <taxon>Philodinida</taxon>
        <taxon>Philodinidae</taxon>
        <taxon>Rotaria</taxon>
    </lineage>
</organism>
<dbReference type="PANTHER" id="PTHR13802:SF52">
    <property type="entry name" value="MUCIN-4"/>
    <property type="match status" value="1"/>
</dbReference>
<evidence type="ECO:0000259" key="1">
    <source>
        <dbReference type="PROSITE" id="PS51233"/>
    </source>
</evidence>
<dbReference type="Pfam" id="PF00094">
    <property type="entry name" value="VWD"/>
    <property type="match status" value="1"/>
</dbReference>
<feature type="domain" description="VWFD" evidence="1">
    <location>
        <begin position="1"/>
        <end position="78"/>
    </location>
</feature>
<sequence length="99" mass="10895">QIKLVLTISPSTALVLNVAASVAETFRGRTYGLLGTYDGNSTNDLRSSNGIIVNSNALPEQIHQQFGVTWAIRPNASVFYYDLGQSAQFFEDQNRLFVP</sequence>